<accession>D5JG66</accession>
<evidence type="ECO:0000313" key="6">
    <source>
        <dbReference type="EMBL" id="ADF47436.1"/>
    </source>
</evidence>
<dbReference type="GO" id="GO:0010629">
    <property type="term" value="P:negative regulation of gene expression"/>
    <property type="evidence" value="ECO:0007669"/>
    <property type="project" value="UniProtKB-ARBA"/>
</dbReference>
<dbReference type="InterPro" id="IPR012677">
    <property type="entry name" value="Nucleotide-bd_a/b_plait_sf"/>
</dbReference>
<dbReference type="CDD" id="cd12635">
    <property type="entry name" value="RRM2_CELF3_4_5_6"/>
    <property type="match status" value="1"/>
</dbReference>
<reference evidence="6" key="1">
    <citation type="journal article" date="2010" name="Dev. Biol.">
        <title>Different requirements for conserved post-transcriptional regulators in planarian regeneration and stem cell maintenance.</title>
        <authorList>
            <person name="Rouhana L."/>
            <person name="Shibata N."/>
            <person name="Nishimura O."/>
            <person name="Agata K."/>
        </authorList>
    </citation>
    <scope>NUCLEOTIDE SEQUENCE</scope>
</reference>
<evidence type="ECO:0000256" key="2">
    <source>
        <dbReference type="ARBA" id="ARBA00022884"/>
    </source>
</evidence>
<dbReference type="PROSITE" id="PS50102">
    <property type="entry name" value="RRM"/>
    <property type="match status" value="2"/>
</dbReference>
<protein>
    <submittedName>
        <fullName evidence="6">Trinucleotide repeat containing 4-like protein</fullName>
    </submittedName>
</protein>
<gene>
    <name evidence="6" type="primary">TNRC-4</name>
</gene>
<dbReference type="SMART" id="SM00360">
    <property type="entry name" value="RRM"/>
    <property type="match status" value="2"/>
</dbReference>
<dbReference type="Pfam" id="PF00076">
    <property type="entry name" value="RRM_1"/>
    <property type="match status" value="2"/>
</dbReference>
<keyword evidence="1" id="KW-0677">Repeat</keyword>
<evidence type="ECO:0000259" key="5">
    <source>
        <dbReference type="PROSITE" id="PS50102"/>
    </source>
</evidence>
<dbReference type="CDD" id="cd12639">
    <property type="entry name" value="RRM3_CELF3_4_5_6"/>
    <property type="match status" value="1"/>
</dbReference>
<dbReference type="PANTHER" id="PTHR24012">
    <property type="entry name" value="RNA BINDING PROTEIN"/>
    <property type="match status" value="1"/>
</dbReference>
<sequence>MIFQKETEQASFAETHVDDCFESKDEKKHTNNNNSGKLGKQTQHKGEDRKLFIGMLGKQHTEDDVRDMFKPFGMIEECTILRDQNGNSKGCAFVKYTTRSEAYTAIGAMHGSMTIPGASSSLVVKFADTEKERQTRKLQQFINPFGLINPGLTLSALGGSAYSQYIENLQQNTGYINPIATLALQLQQQLQQQQQITLGATLPYSLSTGISSSDVNASQNFLGVNSLAAAVAASQNLTTQSLLSPSTATSIMMPNNSGMNTMCQLQPQTSVMTSATGINDPSVNITNTPISNGQTRAQNLTPFSLAAATGPNWLTSNPTALPQMYGGLNLCGLAPYNPPTLNPITLLARQALSMQVQQKEGTKDFILTGPDGSNVFIYHLPQEFGDAELAQMFSPFGTVISAKVYIDRATNQSKCFGFVSFDNSNSAQAAIQAMNGFQIGMKRLKVQLKRPKGGDTGKPY</sequence>
<dbReference type="FunFam" id="3.30.70.330:FF:000198">
    <property type="entry name" value="CUGBP Elav-like family member 6 isoform X3"/>
    <property type="match status" value="1"/>
</dbReference>
<dbReference type="SUPFAM" id="SSF54928">
    <property type="entry name" value="RNA-binding domain, RBD"/>
    <property type="match status" value="1"/>
</dbReference>
<dbReference type="GO" id="GO:0003729">
    <property type="term" value="F:mRNA binding"/>
    <property type="evidence" value="ECO:0007669"/>
    <property type="project" value="UniProtKB-ARBA"/>
</dbReference>
<dbReference type="GO" id="GO:0009967">
    <property type="term" value="P:positive regulation of signal transduction"/>
    <property type="evidence" value="ECO:0007669"/>
    <property type="project" value="UniProtKB-ARBA"/>
</dbReference>
<organism evidence="6">
    <name type="scientific">Dugesia japonica</name>
    <name type="common">Planarian</name>
    <dbReference type="NCBI Taxonomy" id="6161"/>
    <lineage>
        <taxon>Eukaryota</taxon>
        <taxon>Metazoa</taxon>
        <taxon>Spiralia</taxon>
        <taxon>Lophotrochozoa</taxon>
        <taxon>Platyhelminthes</taxon>
        <taxon>Rhabditophora</taxon>
        <taxon>Seriata</taxon>
        <taxon>Tricladida</taxon>
        <taxon>Continenticola</taxon>
        <taxon>Geoplanoidea</taxon>
        <taxon>Dugesiidae</taxon>
        <taxon>Dugesia</taxon>
    </lineage>
</organism>
<evidence type="ECO:0000256" key="3">
    <source>
        <dbReference type="PROSITE-ProRule" id="PRU00176"/>
    </source>
</evidence>
<dbReference type="InterPro" id="IPR000504">
    <property type="entry name" value="RRM_dom"/>
</dbReference>
<dbReference type="Gene3D" id="3.30.70.330">
    <property type="match status" value="2"/>
</dbReference>
<dbReference type="AlphaFoldDB" id="D5JG66"/>
<evidence type="ECO:0000256" key="4">
    <source>
        <dbReference type="SAM" id="MobiDB-lite"/>
    </source>
</evidence>
<name>D5JG66_DUGJA</name>
<dbReference type="InterPro" id="IPR035979">
    <property type="entry name" value="RBD_domain_sf"/>
</dbReference>
<feature type="domain" description="RRM" evidence="5">
    <location>
        <begin position="373"/>
        <end position="451"/>
    </location>
</feature>
<feature type="region of interest" description="Disordered" evidence="4">
    <location>
        <begin position="23"/>
        <end position="44"/>
    </location>
</feature>
<feature type="domain" description="RRM" evidence="5">
    <location>
        <begin position="49"/>
        <end position="129"/>
    </location>
</feature>
<keyword evidence="2 3" id="KW-0694">RNA-binding</keyword>
<proteinExistence type="evidence at transcript level"/>
<dbReference type="FunFam" id="3.30.70.330:FF:000383">
    <property type="entry name" value="Sex lethal, isoform D"/>
    <property type="match status" value="1"/>
</dbReference>
<dbReference type="EMBL" id="GU305889">
    <property type="protein sequence ID" value="ADF47436.1"/>
    <property type="molecule type" value="mRNA"/>
</dbReference>
<dbReference type="GO" id="GO:0005737">
    <property type="term" value="C:cytoplasm"/>
    <property type="evidence" value="ECO:0007669"/>
    <property type="project" value="UniProtKB-ARBA"/>
</dbReference>
<evidence type="ECO:0000256" key="1">
    <source>
        <dbReference type="ARBA" id="ARBA00022737"/>
    </source>
</evidence>